<evidence type="ECO:0000313" key="1">
    <source>
        <dbReference type="EMBL" id="MFD2186953.1"/>
    </source>
</evidence>
<dbReference type="EMBL" id="JBHUHY010000007">
    <property type="protein sequence ID" value="MFD2186953.1"/>
    <property type="molecule type" value="Genomic_DNA"/>
</dbReference>
<gene>
    <name evidence="1" type="ORF">ACFSJT_09130</name>
</gene>
<sequence length="70" mass="8074">MNEPVKLRLVEVKNGKYKLEYPNLSVPIEINEHLFQKFLSSSEFMIVGDSHKFPVLRSSFNSVAKHHMSA</sequence>
<dbReference type="RefSeq" id="WP_378319952.1">
    <property type="nucleotide sequence ID" value="NZ_JBHUHY010000007.1"/>
</dbReference>
<keyword evidence="2" id="KW-1185">Reference proteome</keyword>
<protein>
    <submittedName>
        <fullName evidence="1">Uncharacterized protein</fullName>
    </submittedName>
</protein>
<evidence type="ECO:0000313" key="2">
    <source>
        <dbReference type="Proteomes" id="UP001597344"/>
    </source>
</evidence>
<organism evidence="1 2">
    <name type="scientific">Aquimarina celericrescens</name>
    <dbReference type="NCBI Taxonomy" id="1964542"/>
    <lineage>
        <taxon>Bacteria</taxon>
        <taxon>Pseudomonadati</taxon>
        <taxon>Bacteroidota</taxon>
        <taxon>Flavobacteriia</taxon>
        <taxon>Flavobacteriales</taxon>
        <taxon>Flavobacteriaceae</taxon>
        <taxon>Aquimarina</taxon>
    </lineage>
</organism>
<reference evidence="2" key="1">
    <citation type="journal article" date="2019" name="Int. J. Syst. Evol. Microbiol.">
        <title>The Global Catalogue of Microorganisms (GCM) 10K type strain sequencing project: providing services to taxonomists for standard genome sequencing and annotation.</title>
        <authorList>
            <consortium name="The Broad Institute Genomics Platform"/>
            <consortium name="The Broad Institute Genome Sequencing Center for Infectious Disease"/>
            <person name="Wu L."/>
            <person name="Ma J."/>
        </authorList>
    </citation>
    <scope>NUCLEOTIDE SEQUENCE [LARGE SCALE GENOMIC DNA]</scope>
    <source>
        <strain evidence="2">DT92</strain>
    </source>
</reference>
<proteinExistence type="predicted"/>
<name>A0ABW5AVD9_9FLAO</name>
<dbReference type="Proteomes" id="UP001597344">
    <property type="component" value="Unassembled WGS sequence"/>
</dbReference>
<comment type="caution">
    <text evidence="1">The sequence shown here is derived from an EMBL/GenBank/DDBJ whole genome shotgun (WGS) entry which is preliminary data.</text>
</comment>
<accession>A0ABW5AVD9</accession>